<protein>
    <submittedName>
        <fullName evidence="1">Uncharacterized protein</fullName>
    </submittedName>
</protein>
<dbReference type="AlphaFoldDB" id="A0AAN6T6E1"/>
<keyword evidence="2" id="KW-1185">Reference proteome</keyword>
<dbReference type="Proteomes" id="UP001305647">
    <property type="component" value="Unassembled WGS sequence"/>
</dbReference>
<organism evidence="1 2">
    <name type="scientific">Parathielavia hyrcaniae</name>
    <dbReference type="NCBI Taxonomy" id="113614"/>
    <lineage>
        <taxon>Eukaryota</taxon>
        <taxon>Fungi</taxon>
        <taxon>Dikarya</taxon>
        <taxon>Ascomycota</taxon>
        <taxon>Pezizomycotina</taxon>
        <taxon>Sordariomycetes</taxon>
        <taxon>Sordariomycetidae</taxon>
        <taxon>Sordariales</taxon>
        <taxon>Chaetomiaceae</taxon>
        <taxon>Parathielavia</taxon>
    </lineage>
</organism>
<reference evidence="1" key="2">
    <citation type="submission" date="2023-05" db="EMBL/GenBank/DDBJ databases">
        <authorList>
            <consortium name="Lawrence Berkeley National Laboratory"/>
            <person name="Steindorff A."/>
            <person name="Hensen N."/>
            <person name="Bonometti L."/>
            <person name="Westerberg I."/>
            <person name="Brannstrom I.O."/>
            <person name="Guillou S."/>
            <person name="Cros-Aarteil S."/>
            <person name="Calhoun S."/>
            <person name="Haridas S."/>
            <person name="Kuo A."/>
            <person name="Mondo S."/>
            <person name="Pangilinan J."/>
            <person name="Riley R."/>
            <person name="Labutti K."/>
            <person name="Andreopoulos B."/>
            <person name="Lipzen A."/>
            <person name="Chen C."/>
            <person name="Yanf M."/>
            <person name="Daum C."/>
            <person name="Ng V."/>
            <person name="Clum A."/>
            <person name="Ohm R."/>
            <person name="Martin F."/>
            <person name="Silar P."/>
            <person name="Natvig D."/>
            <person name="Lalanne C."/>
            <person name="Gautier V."/>
            <person name="Ament-Velasquez S.L."/>
            <person name="Kruys A."/>
            <person name="Hutchinson M.I."/>
            <person name="Powell A.J."/>
            <person name="Barry K."/>
            <person name="Miller A.N."/>
            <person name="Grigoriev I.V."/>
            <person name="Debuchy R."/>
            <person name="Gladieux P."/>
            <person name="Thoren M.H."/>
            <person name="Johannesson H."/>
        </authorList>
    </citation>
    <scope>NUCLEOTIDE SEQUENCE</scope>
    <source>
        <strain evidence="1">CBS 757.83</strain>
    </source>
</reference>
<reference evidence="1" key="1">
    <citation type="journal article" date="2023" name="Mol. Phylogenet. Evol.">
        <title>Genome-scale phylogeny and comparative genomics of the fungal order Sordariales.</title>
        <authorList>
            <person name="Hensen N."/>
            <person name="Bonometti L."/>
            <person name="Westerberg I."/>
            <person name="Brannstrom I.O."/>
            <person name="Guillou S."/>
            <person name="Cros-Aarteil S."/>
            <person name="Calhoun S."/>
            <person name="Haridas S."/>
            <person name="Kuo A."/>
            <person name="Mondo S."/>
            <person name="Pangilinan J."/>
            <person name="Riley R."/>
            <person name="LaButti K."/>
            <person name="Andreopoulos B."/>
            <person name="Lipzen A."/>
            <person name="Chen C."/>
            <person name="Yan M."/>
            <person name="Daum C."/>
            <person name="Ng V."/>
            <person name="Clum A."/>
            <person name="Steindorff A."/>
            <person name="Ohm R.A."/>
            <person name="Martin F."/>
            <person name="Silar P."/>
            <person name="Natvig D.O."/>
            <person name="Lalanne C."/>
            <person name="Gautier V."/>
            <person name="Ament-Velasquez S.L."/>
            <person name="Kruys A."/>
            <person name="Hutchinson M.I."/>
            <person name="Powell A.J."/>
            <person name="Barry K."/>
            <person name="Miller A.N."/>
            <person name="Grigoriev I.V."/>
            <person name="Debuchy R."/>
            <person name="Gladieux P."/>
            <person name="Hiltunen Thoren M."/>
            <person name="Johannesson H."/>
        </authorList>
    </citation>
    <scope>NUCLEOTIDE SEQUENCE</scope>
    <source>
        <strain evidence="1">CBS 757.83</strain>
    </source>
</reference>
<sequence>MAGSRRAGHWASRSVAVSSCVCAPHPQIKHRASFSLQKAALWPQVPPFGLPSPGPQTYGA</sequence>
<accession>A0AAN6T6E1</accession>
<comment type="caution">
    <text evidence="1">The sequence shown here is derived from an EMBL/GenBank/DDBJ whole genome shotgun (WGS) entry which is preliminary data.</text>
</comment>
<gene>
    <name evidence="1" type="ORF">N658DRAFT_492134</name>
</gene>
<name>A0AAN6T6E1_9PEZI</name>
<dbReference type="EMBL" id="MU863625">
    <property type="protein sequence ID" value="KAK4105657.1"/>
    <property type="molecule type" value="Genomic_DNA"/>
</dbReference>
<proteinExistence type="predicted"/>
<evidence type="ECO:0000313" key="1">
    <source>
        <dbReference type="EMBL" id="KAK4105657.1"/>
    </source>
</evidence>
<evidence type="ECO:0000313" key="2">
    <source>
        <dbReference type="Proteomes" id="UP001305647"/>
    </source>
</evidence>